<evidence type="ECO:0000313" key="27">
    <source>
        <dbReference type="EMBL" id="KAL2888518.1"/>
    </source>
</evidence>
<dbReference type="PROSITE" id="PS50994">
    <property type="entry name" value="INTEGRASE"/>
    <property type="match status" value="1"/>
</dbReference>
<feature type="compositionally biased region" description="Low complexity" evidence="22">
    <location>
        <begin position="672"/>
        <end position="686"/>
    </location>
</feature>
<feature type="coiled-coil region" evidence="21">
    <location>
        <begin position="408"/>
        <end position="435"/>
    </location>
</feature>
<keyword evidence="20" id="KW-0863">Zinc-finger</keyword>
<evidence type="ECO:0000256" key="18">
    <source>
        <dbReference type="ARBA" id="ARBA00023128"/>
    </source>
</evidence>
<dbReference type="InterPro" id="IPR041588">
    <property type="entry name" value="Integrase_H2C2"/>
</dbReference>
<dbReference type="InterPro" id="IPR012337">
    <property type="entry name" value="RNaseH-like_sf"/>
</dbReference>
<feature type="region of interest" description="Disordered" evidence="22">
    <location>
        <begin position="666"/>
        <end position="703"/>
    </location>
</feature>
<evidence type="ECO:0000256" key="10">
    <source>
        <dbReference type="ARBA" id="ARBA00022759"/>
    </source>
</evidence>
<dbReference type="RefSeq" id="XP_070859698.1">
    <property type="nucleotide sequence ID" value="XM_071001753.1"/>
</dbReference>
<dbReference type="CDD" id="cd00024">
    <property type="entry name" value="CD_CSD"/>
    <property type="match status" value="1"/>
</dbReference>
<dbReference type="Proteomes" id="UP001610728">
    <property type="component" value="Unassembled WGS sequence"/>
</dbReference>
<keyword evidence="9" id="KW-0064">Aspartyl protease</keyword>
<evidence type="ECO:0000256" key="8">
    <source>
        <dbReference type="ARBA" id="ARBA00022723"/>
    </source>
</evidence>
<evidence type="ECO:0000259" key="23">
    <source>
        <dbReference type="PROSITE" id="PS50013"/>
    </source>
</evidence>
<keyword evidence="12" id="KW-0460">Magnesium</keyword>
<evidence type="ECO:0000256" key="2">
    <source>
        <dbReference type="ARBA" id="ARBA00011353"/>
    </source>
</evidence>
<keyword evidence="18" id="KW-0496">Mitochondrion</keyword>
<sequence length="2007" mass="228769">MGNKHTRSKTGQAGQVDKDEDRKNSIFRTTPTRCLTARTPPSSPDGFESFREEVANHTGVSQAWVKRLGWVKHFGSRDLIVISDAAMWIKSKVLEAQKLLCLLLGQDWDMFRATFPLREIHDDLLIRNIFVYDGMVMVVTDRDKMKAIHDNGKKVARFAPENIGQMLVAYITWLIPAERSLQQRCDLGKPHVDSLEFMWKHGTSNVWDTDRLSRTLARVMLAGTGVALGIGRYRVVTVEMGRRIRGLVIRQVETQLDDNHDDDDDENVEVNPITGEPVYCGGSFNIAWDLVSTHGTEDEDVAWGVSRYASVFRMTVTLLDAGALLTATSLAPHHTDEMSARPNPPSSPDSFESFREEVANHPGDWFEYLRSLFAYADKKEAENTTLNHTMTTESANYTAIRDSLTANLQATRGQLEYVQNELKEARGELFQARLNEQRALDKLQLAIPPPAVPAASTVTEGETSASVPTTVPMSVPVHTPAPFSVEQFMMARTAPLSERLPDPAKFNGDKKDLRRFTSQIREKLSTNSDRFLTPQSRMAYVNNRLTGIPYAQVLPYIDKGVCQMTDYEEILELLELTYGDSDLRNRARRELFALRQNNKEFPLFFAEFRRLVLEGDVEDSILVTLLENAISKELKAMLLHNVFTGKDYREFAKFLQELENRRHLFSEGNAQGPRSRAPAPSTPATGDTAPRQTTAPTPDPDAMDLSLQRRTARREKGECYRCGSKSHVVAQCPLPDSRQLRSAALPPCPPGLSRFQEESPYAPSDKIIRISAAAVHGLPIEEEYNQRSDLMILPAELSLKDSSFPTYALADSGAEGKAFIDSAYCGLHCDLNRNTAWVSRHQIPIYPLRSPFGIEVFDGSETEAGKCTHYARASLRISDHRQKNVLFFVTRLAHYPIVLGMPWLKQHDPTVRFADHSITFDSEYCRDYCNVPGKPEKLRALHNVPHKDRPSNLPPRPLGLRNLNIVPITKEGAVAYSRRSSCRLFVATLEEIDRILNHPDSLDSPGPQEPEPFPLPAELSNFADVFSPREAERLPPHRPMDHHIPLVEGAKLPFGPLYSMSRDELKALREWLDENLRKGFIRPSSSHVASPVLFVKKADGGLRFCVDYRALNAVTIKDRYPLPLVKETLNNLHGMGYFSKIDIISAFNNLRMTAGEEYLTAFRTRFGLFESLVMPFGLTGAPSSFQRYINSSLREYLDLFCTAYLDDILIYGRTREEHTEHIRAVLKRLRAAGLYAQARKCEFYCTETKFLGMIIGRDGIRMDPAKVATVRNWPTPKSLTDTQAFLGFGNFYRRFIRDFSSLVAPLTRLTKKDVPFLWDSACESAFQTLKDHFSSAAILAHFDWDKDVILETDASDYVSAGVMSQRDDDGTLRPVAFFSKKHSAAECNYEIYDKELLAIIRCFEEWRPELEGAPSPVKVITDHRNLEYFMSTKQLNRRQARWSELLSRFNFHIVYRPGKLGGKPDSLTRRSEDLPKEGDDRLLHQSQTVLKNHNLPLGASRQTRLNQIVLPTTLQELFRAAYDFDPVPRAALAAILNPETSRLPTLTLAECSEREGYLYVRDRLYVPESDALKAELLRLYHDSPVSGHPGRSKTYDLLSREYYWPGMARYVARWVRQCHTCRRATPFRDGQKGLLRPLPIPERAWRDISVDFITHLPKSNGYDAILVIVDRLTKMRHLVLCYGNCNAEDTARLYLKNVWKLHGLPSTIVEDRGPQFIAEFWRCLSRSLRIEPTLSSAHHPETDGQTERMNSVLEQYLRAYVAYLQDDWEDWLPLAEFSGNAHYSETTNISPFFANYGFQPRMGFEPISDLPDSAQSRDAAAFAARMEEITELTRSEMAMAQNFHEEQANRHRQPPRQFQVDDKVWLDARTIQTTRPQKKLDWKNLGPFRICKIISPYAYKLELPASMRIHPVFHVSKLRYADTSDPIPGQVRPPPPHVEVAGQTEYEVEEVLDSFWERRGRGRRPRLKYVVRWTGYDDPTTETAEYLENAKQLVENYHRRYPDKPGP</sequence>
<accession>A0ABR4MJS1</accession>
<dbReference type="InterPro" id="IPR043502">
    <property type="entry name" value="DNA/RNA_pol_sf"/>
</dbReference>
<organism evidence="27 28">
    <name type="scientific">Ceratocystis lukuohia</name>
    <dbReference type="NCBI Taxonomy" id="2019550"/>
    <lineage>
        <taxon>Eukaryota</taxon>
        <taxon>Fungi</taxon>
        <taxon>Dikarya</taxon>
        <taxon>Ascomycota</taxon>
        <taxon>Pezizomycotina</taxon>
        <taxon>Sordariomycetes</taxon>
        <taxon>Hypocreomycetidae</taxon>
        <taxon>Microascales</taxon>
        <taxon>Ceratocystidaceae</taxon>
        <taxon>Ceratocystis</taxon>
    </lineage>
</organism>
<comment type="caution">
    <text evidence="27">The sequence shown here is derived from an EMBL/GenBank/DDBJ whole genome shotgun (WGS) entry which is preliminary data.</text>
</comment>
<evidence type="ECO:0000313" key="28">
    <source>
        <dbReference type="Proteomes" id="UP001610728"/>
    </source>
</evidence>
<evidence type="ECO:0000256" key="20">
    <source>
        <dbReference type="PROSITE-ProRule" id="PRU00047"/>
    </source>
</evidence>
<dbReference type="Gene3D" id="1.10.340.70">
    <property type="match status" value="1"/>
</dbReference>
<dbReference type="InterPro" id="IPR000477">
    <property type="entry name" value="RT_dom"/>
</dbReference>
<name>A0ABR4MJS1_9PEZI</name>
<keyword evidence="15" id="KW-0695">RNA-directed DNA polymerase</keyword>
<dbReference type="Gene3D" id="2.40.50.40">
    <property type="match status" value="1"/>
</dbReference>
<evidence type="ECO:0000259" key="26">
    <source>
        <dbReference type="PROSITE" id="PS50994"/>
    </source>
</evidence>
<evidence type="ECO:0000256" key="1">
    <source>
        <dbReference type="ARBA" id="ARBA00004173"/>
    </source>
</evidence>
<dbReference type="Pfam" id="PF00078">
    <property type="entry name" value="RVT_1"/>
    <property type="match status" value="1"/>
</dbReference>
<evidence type="ECO:0000256" key="5">
    <source>
        <dbReference type="ARBA" id="ARBA00022679"/>
    </source>
</evidence>
<evidence type="ECO:0000259" key="25">
    <source>
        <dbReference type="PROSITE" id="PS50878"/>
    </source>
</evidence>
<evidence type="ECO:0000256" key="17">
    <source>
        <dbReference type="ARBA" id="ARBA00023125"/>
    </source>
</evidence>
<dbReference type="Pfam" id="PF24626">
    <property type="entry name" value="SH3_Tf2-1"/>
    <property type="match status" value="1"/>
</dbReference>
<dbReference type="InterPro" id="IPR050951">
    <property type="entry name" value="Retrovirus_Pol_polyprotein"/>
</dbReference>
<evidence type="ECO:0000256" key="6">
    <source>
        <dbReference type="ARBA" id="ARBA00022695"/>
    </source>
</evidence>
<keyword evidence="13" id="KW-0694">RNA-binding</keyword>
<dbReference type="InterPro" id="IPR016197">
    <property type="entry name" value="Chromo-like_dom_sf"/>
</dbReference>
<dbReference type="Pfam" id="PF17917">
    <property type="entry name" value="RT_RNaseH"/>
    <property type="match status" value="1"/>
</dbReference>
<feature type="region of interest" description="Disordered" evidence="22">
    <location>
        <begin position="334"/>
        <end position="353"/>
    </location>
</feature>
<feature type="domain" description="Reverse transcriptase" evidence="25">
    <location>
        <begin position="1076"/>
        <end position="1255"/>
    </location>
</feature>
<evidence type="ECO:0000256" key="19">
    <source>
        <dbReference type="ARBA" id="ARBA00023172"/>
    </source>
</evidence>
<dbReference type="Gene3D" id="3.30.420.10">
    <property type="entry name" value="Ribonuclease H-like superfamily/Ribonuclease H"/>
    <property type="match status" value="1"/>
</dbReference>
<dbReference type="EC" id="2.7.7.49" evidence="3"/>
<evidence type="ECO:0000256" key="4">
    <source>
        <dbReference type="ARBA" id="ARBA00022670"/>
    </source>
</evidence>
<keyword evidence="10" id="KW-0255">Endonuclease</keyword>
<dbReference type="InterPro" id="IPR001584">
    <property type="entry name" value="Integrase_cat-core"/>
</dbReference>
<dbReference type="InterPro" id="IPR041373">
    <property type="entry name" value="RT_RNaseH"/>
</dbReference>
<dbReference type="PROSITE" id="PS50158">
    <property type="entry name" value="ZF_CCHC"/>
    <property type="match status" value="1"/>
</dbReference>
<keyword evidence="20" id="KW-0862">Zinc</keyword>
<keyword evidence="5" id="KW-0808">Transferase</keyword>
<evidence type="ECO:0000256" key="13">
    <source>
        <dbReference type="ARBA" id="ARBA00022884"/>
    </source>
</evidence>
<dbReference type="Gene3D" id="3.10.10.10">
    <property type="entry name" value="HIV Type 1 Reverse Transcriptase, subunit A, domain 1"/>
    <property type="match status" value="1"/>
</dbReference>
<dbReference type="SMART" id="SM00298">
    <property type="entry name" value="CHROMO"/>
    <property type="match status" value="1"/>
</dbReference>
<dbReference type="InterPro" id="IPR021109">
    <property type="entry name" value="Peptidase_aspartic_dom_sf"/>
</dbReference>
<keyword evidence="19" id="KW-0233">DNA recombination</keyword>
<keyword evidence="17" id="KW-0238">DNA-binding</keyword>
<feature type="domain" description="Chromo" evidence="23">
    <location>
        <begin position="1946"/>
        <end position="2007"/>
    </location>
</feature>
<reference evidence="27 28" key="1">
    <citation type="submission" date="2020-05" db="EMBL/GenBank/DDBJ databases">
        <title>Ceratocystis lukuohia genome.</title>
        <authorList>
            <person name="Harrington T.C."/>
            <person name="Kim K."/>
            <person name="Mayers C.G."/>
        </authorList>
    </citation>
    <scope>NUCLEOTIDE SEQUENCE [LARGE SCALE GENOMIC DNA]</scope>
    <source>
        <strain evidence="27 28">C4212</strain>
    </source>
</reference>
<comment type="subunit">
    <text evidence="2">Component of the NuA4 histone acetyltransferase complex.</text>
</comment>
<feature type="region of interest" description="Disordered" evidence="22">
    <location>
        <begin position="1"/>
        <end position="46"/>
    </location>
</feature>
<evidence type="ECO:0000256" key="21">
    <source>
        <dbReference type="SAM" id="Coils"/>
    </source>
</evidence>
<evidence type="ECO:0000259" key="24">
    <source>
        <dbReference type="PROSITE" id="PS50158"/>
    </source>
</evidence>
<keyword evidence="28" id="KW-1185">Reference proteome</keyword>
<dbReference type="PANTHER" id="PTHR37984:SF5">
    <property type="entry name" value="PROTEIN NYNRIN-LIKE"/>
    <property type="match status" value="1"/>
</dbReference>
<evidence type="ECO:0000256" key="7">
    <source>
        <dbReference type="ARBA" id="ARBA00022722"/>
    </source>
</evidence>
<evidence type="ECO:0000256" key="11">
    <source>
        <dbReference type="ARBA" id="ARBA00022801"/>
    </source>
</evidence>
<dbReference type="InterPro" id="IPR001878">
    <property type="entry name" value="Znf_CCHC"/>
</dbReference>
<dbReference type="InterPro" id="IPR036397">
    <property type="entry name" value="RNaseH_sf"/>
</dbReference>
<dbReference type="InterPro" id="IPR000953">
    <property type="entry name" value="Chromo/chromo_shadow_dom"/>
</dbReference>
<dbReference type="CDD" id="cd01647">
    <property type="entry name" value="RT_LTR"/>
    <property type="match status" value="1"/>
</dbReference>
<keyword evidence="11" id="KW-0378">Hydrolase</keyword>
<dbReference type="CDD" id="cd09274">
    <property type="entry name" value="RNase_HI_RT_Ty3"/>
    <property type="match status" value="1"/>
</dbReference>
<keyword evidence="4" id="KW-0645">Protease</keyword>
<comment type="subcellular location">
    <subcellularLocation>
        <location evidence="1">Mitochondrion</location>
    </subcellularLocation>
</comment>
<dbReference type="Pfam" id="PF17921">
    <property type="entry name" value="Integrase_H2C2"/>
    <property type="match status" value="1"/>
</dbReference>
<dbReference type="EMBL" id="JABSNW010000003">
    <property type="protein sequence ID" value="KAL2888518.1"/>
    <property type="molecule type" value="Genomic_DNA"/>
</dbReference>
<keyword evidence="7" id="KW-0540">Nuclease</keyword>
<proteinExistence type="predicted"/>
<feature type="domain" description="Integrase catalytic" evidence="26">
    <location>
        <begin position="1635"/>
        <end position="1808"/>
    </location>
</feature>
<keyword evidence="8" id="KW-0479">Metal-binding</keyword>
<keyword evidence="14" id="KW-0229">DNA integration</keyword>
<evidence type="ECO:0000256" key="12">
    <source>
        <dbReference type="ARBA" id="ARBA00022842"/>
    </source>
</evidence>
<dbReference type="SUPFAM" id="SSF56672">
    <property type="entry name" value="DNA/RNA polymerases"/>
    <property type="match status" value="1"/>
</dbReference>
<dbReference type="InterPro" id="IPR056924">
    <property type="entry name" value="SH3_Tf2-1"/>
</dbReference>
<dbReference type="SUPFAM" id="SSF53098">
    <property type="entry name" value="Ribonuclease H-like"/>
    <property type="match status" value="1"/>
</dbReference>
<keyword evidence="16" id="KW-0239">DNA-directed DNA polymerase</keyword>
<evidence type="ECO:0000256" key="14">
    <source>
        <dbReference type="ARBA" id="ARBA00022908"/>
    </source>
</evidence>
<keyword evidence="6" id="KW-0548">Nucleotidyltransferase</keyword>
<dbReference type="CDD" id="cd00303">
    <property type="entry name" value="retropepsin_like"/>
    <property type="match status" value="1"/>
</dbReference>
<keyword evidence="21" id="KW-0175">Coiled coil</keyword>
<protein>
    <recommendedName>
        <fullName evidence="3">RNA-directed DNA polymerase</fullName>
        <ecNumber evidence="3">2.7.7.49</ecNumber>
    </recommendedName>
</protein>
<gene>
    <name evidence="27" type="ORF">HOO65_030019</name>
</gene>
<dbReference type="Gene3D" id="2.40.70.10">
    <property type="entry name" value="Acid Proteases"/>
    <property type="match status" value="1"/>
</dbReference>
<dbReference type="InterPro" id="IPR043128">
    <property type="entry name" value="Rev_trsase/Diguanyl_cyclase"/>
</dbReference>
<dbReference type="PROSITE" id="PS50013">
    <property type="entry name" value="CHROMO_2"/>
    <property type="match status" value="1"/>
</dbReference>
<dbReference type="GeneID" id="98116836"/>
<dbReference type="SUPFAM" id="SSF54160">
    <property type="entry name" value="Chromo domain-like"/>
    <property type="match status" value="1"/>
</dbReference>
<dbReference type="PROSITE" id="PS50878">
    <property type="entry name" value="RT_POL"/>
    <property type="match status" value="1"/>
</dbReference>
<dbReference type="Gene3D" id="3.30.70.270">
    <property type="match status" value="2"/>
</dbReference>
<evidence type="ECO:0000256" key="3">
    <source>
        <dbReference type="ARBA" id="ARBA00012493"/>
    </source>
</evidence>
<evidence type="ECO:0000256" key="22">
    <source>
        <dbReference type="SAM" id="MobiDB-lite"/>
    </source>
</evidence>
<evidence type="ECO:0000256" key="16">
    <source>
        <dbReference type="ARBA" id="ARBA00022932"/>
    </source>
</evidence>
<feature type="domain" description="CCHC-type" evidence="24">
    <location>
        <begin position="719"/>
        <end position="733"/>
    </location>
</feature>
<evidence type="ECO:0000256" key="9">
    <source>
        <dbReference type="ARBA" id="ARBA00022750"/>
    </source>
</evidence>
<dbReference type="PANTHER" id="PTHR37984">
    <property type="entry name" value="PROTEIN CBG26694"/>
    <property type="match status" value="1"/>
</dbReference>
<evidence type="ECO:0000256" key="15">
    <source>
        <dbReference type="ARBA" id="ARBA00022918"/>
    </source>
</evidence>